<name>A0AAE3VZI4_9ACTN</name>
<comment type="caution">
    <text evidence="2">The sequence shown here is derived from an EMBL/GenBank/DDBJ whole genome shotgun (WGS) entry which is preliminary data.</text>
</comment>
<gene>
    <name evidence="2" type="ORF">J2S42_003517</name>
</gene>
<keyword evidence="3" id="KW-1185">Reference proteome</keyword>
<feature type="transmembrane region" description="Helical" evidence="1">
    <location>
        <begin position="222"/>
        <end position="240"/>
    </location>
</feature>
<proteinExistence type="predicted"/>
<feature type="transmembrane region" description="Helical" evidence="1">
    <location>
        <begin position="182"/>
        <end position="202"/>
    </location>
</feature>
<evidence type="ECO:0000313" key="3">
    <source>
        <dbReference type="Proteomes" id="UP001240236"/>
    </source>
</evidence>
<feature type="transmembrane region" description="Helical" evidence="1">
    <location>
        <begin position="84"/>
        <end position="107"/>
    </location>
</feature>
<accession>A0AAE3VZI4</accession>
<keyword evidence="1" id="KW-0472">Membrane</keyword>
<evidence type="ECO:0000313" key="2">
    <source>
        <dbReference type="EMBL" id="MDQ0366848.1"/>
    </source>
</evidence>
<dbReference type="EMBL" id="JAUSUZ010000001">
    <property type="protein sequence ID" value="MDQ0366848.1"/>
    <property type="molecule type" value="Genomic_DNA"/>
</dbReference>
<sequence>MRDVLVLALVVVIILHAAYGAMVFGAGVIDFVANRLLYRAIRVLDGLAPDAVHSLVYGPAVASTTGAISGIAINKISDGGDIRAIVAAAVWVLASISFTVGFGALFAKRSGERRGVALMREKVRRAEISSMFKGGNVALADMERDLAAVRRLLRVGTRLAERSEALSPLRWIWHQQSVKRRLLLVLSIVLSGVELSILIFALRRGGFIDLGLSERFGSAALLAAPGWLHFFGQALSWWSIKWHLRNLGRELSISAERSALRLGSEIQQHRAEKERNAASERDVRQSGTNIMWRFMGRFMARSR</sequence>
<organism evidence="2 3">
    <name type="scientific">Catenuloplanes indicus</name>
    <dbReference type="NCBI Taxonomy" id="137267"/>
    <lineage>
        <taxon>Bacteria</taxon>
        <taxon>Bacillati</taxon>
        <taxon>Actinomycetota</taxon>
        <taxon>Actinomycetes</taxon>
        <taxon>Micromonosporales</taxon>
        <taxon>Micromonosporaceae</taxon>
        <taxon>Catenuloplanes</taxon>
    </lineage>
</organism>
<dbReference type="Proteomes" id="UP001240236">
    <property type="component" value="Unassembled WGS sequence"/>
</dbReference>
<keyword evidence="1" id="KW-1133">Transmembrane helix</keyword>
<reference evidence="2 3" key="1">
    <citation type="submission" date="2023-07" db="EMBL/GenBank/DDBJ databases">
        <title>Sequencing the genomes of 1000 actinobacteria strains.</title>
        <authorList>
            <person name="Klenk H.-P."/>
        </authorList>
    </citation>
    <scope>NUCLEOTIDE SEQUENCE [LARGE SCALE GENOMIC DNA]</scope>
    <source>
        <strain evidence="2 3">DSM 44709</strain>
    </source>
</reference>
<protein>
    <submittedName>
        <fullName evidence="2">Uncharacterized protein</fullName>
    </submittedName>
</protein>
<dbReference type="RefSeq" id="WP_307240470.1">
    <property type="nucleotide sequence ID" value="NZ_JAUSUZ010000001.1"/>
</dbReference>
<keyword evidence="1" id="KW-0812">Transmembrane</keyword>
<evidence type="ECO:0000256" key="1">
    <source>
        <dbReference type="SAM" id="Phobius"/>
    </source>
</evidence>
<dbReference type="AlphaFoldDB" id="A0AAE3VZI4"/>